<dbReference type="PANTHER" id="PTHR19446">
    <property type="entry name" value="REVERSE TRANSCRIPTASES"/>
    <property type="match status" value="1"/>
</dbReference>
<name>A0A4Q2FJ48_STROR</name>
<dbReference type="Proteomes" id="UP000289485">
    <property type="component" value="Unassembled WGS sequence"/>
</dbReference>
<accession>A0A4Q2FJ48</accession>
<comment type="caution">
    <text evidence="1">The sequence shown here is derived from an EMBL/GenBank/DDBJ whole genome shotgun (WGS) entry which is preliminary data.</text>
</comment>
<proteinExistence type="predicted"/>
<dbReference type="EMBL" id="QEWJ01000041">
    <property type="protein sequence ID" value="RXX19763.1"/>
    <property type="molecule type" value="Genomic_DNA"/>
</dbReference>
<reference evidence="1 2" key="1">
    <citation type="submission" date="2018-05" db="EMBL/GenBank/DDBJ databases">
        <title>Streptococcus from otitis media.</title>
        <authorList>
            <person name="Wayes A.M."/>
            <person name="Jakubovics N.S."/>
        </authorList>
    </citation>
    <scope>NUCLEOTIDE SEQUENCE [LARGE SCALE GENOMIC DNA]</scope>
    <source>
        <strain evidence="1 2">NU43</strain>
    </source>
</reference>
<organism evidence="1 2">
    <name type="scientific">Streptococcus oralis</name>
    <dbReference type="NCBI Taxonomy" id="1303"/>
    <lineage>
        <taxon>Bacteria</taxon>
        <taxon>Bacillati</taxon>
        <taxon>Bacillota</taxon>
        <taxon>Bacilli</taxon>
        <taxon>Lactobacillales</taxon>
        <taxon>Streptococcaceae</taxon>
        <taxon>Streptococcus</taxon>
    </lineage>
</organism>
<sequence>ITSIFSDHSAIRLEINYKKKAEKGTKMWRLNNTLLNKQWITEEIKEEIEKYLETNENDSMPYQLIWDTAKAVLRGKFIAIQAHLKKRNIPNKQP</sequence>
<protein>
    <recommendedName>
        <fullName evidence="3">Endonuclease</fullName>
    </recommendedName>
</protein>
<dbReference type="AlphaFoldDB" id="A0A4Q2FJ48"/>
<evidence type="ECO:0000313" key="1">
    <source>
        <dbReference type="EMBL" id="RXX19763.1"/>
    </source>
</evidence>
<feature type="non-terminal residue" evidence="1">
    <location>
        <position position="1"/>
    </location>
</feature>
<evidence type="ECO:0000313" key="2">
    <source>
        <dbReference type="Proteomes" id="UP000289485"/>
    </source>
</evidence>
<gene>
    <name evidence="1" type="ORF">DF216_10390</name>
</gene>
<evidence type="ECO:0008006" key="3">
    <source>
        <dbReference type="Google" id="ProtNLM"/>
    </source>
</evidence>